<evidence type="ECO:0000256" key="1">
    <source>
        <dbReference type="SAM" id="Phobius"/>
    </source>
</evidence>
<evidence type="ECO:0000313" key="2">
    <source>
        <dbReference type="EMBL" id="MBE9212827.1"/>
    </source>
</evidence>
<gene>
    <name evidence="2" type="ORF">IQ247_08990</name>
</gene>
<dbReference type="SUPFAM" id="SSF53067">
    <property type="entry name" value="Actin-like ATPase domain"/>
    <property type="match status" value="1"/>
</dbReference>
<dbReference type="PANTHER" id="PTHR42749">
    <property type="entry name" value="CELL SHAPE-DETERMINING PROTEIN MREB"/>
    <property type="match status" value="1"/>
</dbReference>
<sequence>MSENISEVIGFDLGHGETALAHIFVNDTDKTSEPELLEIFAGKKNIITAIGYHPTRGILVGRSALKTKGIVESHITFKRKPSNDPEYQRVMSDYIRMIYETQIEQGRIKGTESFFIVGCPSEWTKDLAIVSAYEKLFSDAGIQRVKVVAESRAAYIHAVEKGIVNMAQLRNSLIVIDIGSSTTDITFIDQNKNSIPIDLGRDLGASLIDKAILQRVINNFDHDKKTELENIFSQYSYLRNECELACRDTKEAYFAEPENYQMAENYAPYQTVKISGIYFEPEVDGNVMNEILNTPIVNLGSGLETWPAAFMNELIRLKQELEIRQQFGSSNDFSGAILLTGGASRMDFVQEICKKVFPQASLGLDKTPEYCIARGLARWGRVEINTSQFSQEVEIFCSDNIKPEVTKQIDSLYEAIASALADSVINIIKRNFDSWKNRDHKTVNNMKYAIDKDIKSLLQGENLSKLYGKETNQMLAKISQELRNDIKALEVKYNVPIGKLGESFDLKNLTVGSISLGTQSNIDATDGLISEFSNIVSWISGVLAGVVSYAVAPVILGIIIYITALISTTLAGLLFAILTIGSGGGALLVVLGLAVFGGTKAKDTVKSTLEEKMPSWDLPMLARDRIESSSVYSKINDQHTQIVNEISAKLKGEEKIRQELSDNITTIFEESLKAKAEDMKALIN</sequence>
<keyword evidence="1" id="KW-0812">Transmembrane</keyword>
<dbReference type="Gene3D" id="3.30.420.40">
    <property type="match status" value="2"/>
</dbReference>
<dbReference type="PANTHER" id="PTHR42749:SF1">
    <property type="entry name" value="CELL SHAPE-DETERMINING PROTEIN MREB"/>
    <property type="match status" value="1"/>
</dbReference>
<keyword evidence="1" id="KW-1133">Transmembrane helix</keyword>
<dbReference type="EMBL" id="JADEWL010000020">
    <property type="protein sequence ID" value="MBE9212827.1"/>
    <property type="molecule type" value="Genomic_DNA"/>
</dbReference>
<comment type="caution">
    <text evidence="2">The sequence shown here is derived from an EMBL/GenBank/DDBJ whole genome shotgun (WGS) entry which is preliminary data.</text>
</comment>
<keyword evidence="1" id="KW-0472">Membrane</keyword>
<dbReference type="RefSeq" id="WP_193919123.1">
    <property type="nucleotide sequence ID" value="NZ_JADEWL010000020.1"/>
</dbReference>
<dbReference type="Proteomes" id="UP000620559">
    <property type="component" value="Unassembled WGS sequence"/>
</dbReference>
<feature type="transmembrane region" description="Helical" evidence="1">
    <location>
        <begin position="538"/>
        <end position="566"/>
    </location>
</feature>
<dbReference type="CDD" id="cd10170">
    <property type="entry name" value="ASKHA_NBD_HSP70"/>
    <property type="match status" value="1"/>
</dbReference>
<dbReference type="AlphaFoldDB" id="A0A8J7K0T9"/>
<reference evidence="2" key="1">
    <citation type="submission" date="2020-10" db="EMBL/GenBank/DDBJ databases">
        <authorList>
            <person name="Castelo-Branco R."/>
            <person name="Eusebio N."/>
            <person name="Adriana R."/>
            <person name="Vieira A."/>
            <person name="Brugerolle De Fraissinette N."/>
            <person name="Rezende De Castro R."/>
            <person name="Schneider M.P."/>
            <person name="Vasconcelos V."/>
            <person name="Leao P.N."/>
        </authorList>
    </citation>
    <scope>NUCLEOTIDE SEQUENCE</scope>
    <source>
        <strain evidence="2">LEGE 06105</strain>
    </source>
</reference>
<feature type="transmembrane region" description="Helical" evidence="1">
    <location>
        <begin position="573"/>
        <end position="596"/>
    </location>
</feature>
<organism evidence="2 3">
    <name type="scientific">Plectonema cf. radiosum LEGE 06105</name>
    <dbReference type="NCBI Taxonomy" id="945769"/>
    <lineage>
        <taxon>Bacteria</taxon>
        <taxon>Bacillati</taxon>
        <taxon>Cyanobacteriota</taxon>
        <taxon>Cyanophyceae</taxon>
        <taxon>Oscillatoriophycideae</taxon>
        <taxon>Oscillatoriales</taxon>
        <taxon>Microcoleaceae</taxon>
        <taxon>Plectonema</taxon>
    </lineage>
</organism>
<name>A0A8J7K0T9_9CYAN</name>
<evidence type="ECO:0000313" key="3">
    <source>
        <dbReference type="Proteomes" id="UP000620559"/>
    </source>
</evidence>
<protein>
    <submittedName>
        <fullName evidence="2">Uncharacterized protein</fullName>
    </submittedName>
</protein>
<keyword evidence="3" id="KW-1185">Reference proteome</keyword>
<accession>A0A8J7K0T9</accession>
<dbReference type="Gene3D" id="3.90.640.10">
    <property type="entry name" value="Actin, Chain A, domain 4"/>
    <property type="match status" value="1"/>
</dbReference>
<dbReference type="InterPro" id="IPR043129">
    <property type="entry name" value="ATPase_NBD"/>
</dbReference>
<proteinExistence type="predicted"/>